<sequence>MAYPNLSSPDSLETLTATLNQTLIETGRFFRSQGSLQSRAQLKRVLPVAHEQFQTALDNLSEQIFVAKAFLERDYEVIKAKKAALRKRPVEDVVMGESEAFDGPMDTLASEQPVAGGGAGESEPKSIETAIKVEQQTDANNGQRETADVSVKVEEPQKESAASALPSQEATGTEEINFDSLLNNQGQNEFDLTLDFGDDNNAGNENFFNANFGDPSATSGLEAGDTQLSGTEQGHENALPTGGDAFDLELQKFSGDPNEQFGSNTEDIMVPGESSFDDLFMESENMGGNENGDQDLLAGDGLMQLNELDDSWFQ</sequence>
<feature type="region of interest" description="Disordered" evidence="1">
    <location>
        <begin position="205"/>
        <end position="243"/>
    </location>
</feature>
<organism evidence="2 3">
    <name type="scientific">Aspergillus granulosus</name>
    <dbReference type="NCBI Taxonomy" id="176169"/>
    <lineage>
        <taxon>Eukaryota</taxon>
        <taxon>Fungi</taxon>
        <taxon>Dikarya</taxon>
        <taxon>Ascomycota</taxon>
        <taxon>Pezizomycotina</taxon>
        <taxon>Eurotiomycetes</taxon>
        <taxon>Eurotiomycetidae</taxon>
        <taxon>Eurotiales</taxon>
        <taxon>Aspergillaceae</taxon>
        <taxon>Aspergillus</taxon>
        <taxon>Aspergillus subgen. Nidulantes</taxon>
    </lineage>
</organism>
<dbReference type="Proteomes" id="UP001610334">
    <property type="component" value="Unassembled WGS sequence"/>
</dbReference>
<feature type="region of interest" description="Disordered" evidence="1">
    <location>
        <begin position="98"/>
        <end position="171"/>
    </location>
</feature>
<feature type="compositionally biased region" description="Polar residues" evidence="1">
    <location>
        <begin position="134"/>
        <end position="144"/>
    </location>
</feature>
<reference evidence="2 3" key="1">
    <citation type="submission" date="2024-07" db="EMBL/GenBank/DDBJ databases">
        <title>Section-level genome sequencing and comparative genomics of Aspergillus sections Usti and Cavernicolus.</title>
        <authorList>
            <consortium name="Lawrence Berkeley National Laboratory"/>
            <person name="Nybo J.L."/>
            <person name="Vesth T.C."/>
            <person name="Theobald S."/>
            <person name="Frisvad J.C."/>
            <person name="Larsen T.O."/>
            <person name="Kjaerboelling I."/>
            <person name="Rothschild-Mancinelli K."/>
            <person name="Lyhne E.K."/>
            <person name="Kogle M.E."/>
            <person name="Barry K."/>
            <person name="Clum A."/>
            <person name="Na H."/>
            <person name="Ledsgaard L."/>
            <person name="Lin J."/>
            <person name="Lipzen A."/>
            <person name="Kuo A."/>
            <person name="Riley R."/>
            <person name="Mondo S."/>
            <person name="Labutti K."/>
            <person name="Haridas S."/>
            <person name="Pangalinan J."/>
            <person name="Salamov A.A."/>
            <person name="Simmons B.A."/>
            <person name="Magnuson J.K."/>
            <person name="Chen J."/>
            <person name="Drula E."/>
            <person name="Henrissat B."/>
            <person name="Wiebenga A."/>
            <person name="Lubbers R.J."/>
            <person name="Gomes A.C."/>
            <person name="Makela M.R."/>
            <person name="Stajich J."/>
            <person name="Grigoriev I.V."/>
            <person name="Mortensen U.H."/>
            <person name="De Vries R.P."/>
            <person name="Baker S.E."/>
            <person name="Andersen M.R."/>
        </authorList>
    </citation>
    <scope>NUCLEOTIDE SEQUENCE [LARGE SCALE GENOMIC DNA]</scope>
    <source>
        <strain evidence="2 3">CBS 588.65</strain>
    </source>
</reference>
<evidence type="ECO:0000256" key="1">
    <source>
        <dbReference type="SAM" id="MobiDB-lite"/>
    </source>
</evidence>
<feature type="compositionally biased region" description="Low complexity" evidence="1">
    <location>
        <begin position="205"/>
        <end position="214"/>
    </location>
</feature>
<evidence type="ECO:0000313" key="3">
    <source>
        <dbReference type="Proteomes" id="UP001610334"/>
    </source>
</evidence>
<accession>A0ABR4GXW5</accession>
<evidence type="ECO:0000313" key="2">
    <source>
        <dbReference type="EMBL" id="KAL2803295.1"/>
    </source>
</evidence>
<comment type="caution">
    <text evidence="2">The sequence shown here is derived from an EMBL/GenBank/DDBJ whole genome shotgun (WGS) entry which is preliminary data.</text>
</comment>
<dbReference type="EMBL" id="JBFXLT010000144">
    <property type="protein sequence ID" value="KAL2803295.1"/>
    <property type="molecule type" value="Genomic_DNA"/>
</dbReference>
<name>A0ABR4GXW5_9EURO</name>
<gene>
    <name evidence="2" type="ORF">BJX63DRAFT_77633</name>
</gene>
<protein>
    <submittedName>
        <fullName evidence="2">Uncharacterized protein</fullName>
    </submittedName>
</protein>
<keyword evidence="3" id="KW-1185">Reference proteome</keyword>
<proteinExistence type="predicted"/>
<feature type="compositionally biased region" description="Basic and acidic residues" evidence="1">
    <location>
        <begin position="145"/>
        <end position="158"/>
    </location>
</feature>